<name>A0A9Q2XH89_9PSED</name>
<gene>
    <name evidence="1" type="ORF">KUO17_04310</name>
</gene>
<organism evidence="1 2">
    <name type="scientific">Pseudomonas aegrilactucae</name>
    <dbReference type="NCBI Taxonomy" id="2854028"/>
    <lineage>
        <taxon>Bacteria</taxon>
        <taxon>Pseudomonadati</taxon>
        <taxon>Pseudomonadota</taxon>
        <taxon>Gammaproteobacteria</taxon>
        <taxon>Pseudomonadales</taxon>
        <taxon>Pseudomonadaceae</taxon>
        <taxon>Pseudomonas</taxon>
    </lineage>
</organism>
<reference evidence="1" key="2">
    <citation type="journal article" date="2023" name="Plant Pathol.">
        <title>Dismantling and reorganizing Pseudomonas marginalis sensu#lato.</title>
        <authorList>
            <person name="Sawada H."/>
            <person name="Fujikawa T."/>
            <person name="Satou M."/>
        </authorList>
    </citation>
    <scope>NUCLEOTIDE SEQUENCE</scope>
    <source>
        <strain evidence="1">MAFF 301350</strain>
    </source>
</reference>
<keyword evidence="2" id="KW-1185">Reference proteome</keyword>
<dbReference type="Proteomes" id="UP001106592">
    <property type="component" value="Unassembled WGS sequence"/>
</dbReference>
<dbReference type="AlphaFoldDB" id="A0A9Q2XH89"/>
<protein>
    <submittedName>
        <fullName evidence="1">Uncharacterized protein</fullName>
    </submittedName>
</protein>
<evidence type="ECO:0000313" key="1">
    <source>
        <dbReference type="EMBL" id="MBV6286270.1"/>
    </source>
</evidence>
<reference evidence="1" key="1">
    <citation type="journal article" date="2022" name="Int. J. Syst. Evol. Microbiol.">
        <title>Pseudomonas aegrilactucae sp. nov. and Pseudomonas morbosilactucae sp. nov., pathogens causing bacterial rot of lettuce in Japan.</title>
        <authorList>
            <person name="Sawada H."/>
            <person name="Fujikawa T."/>
            <person name="Satou M."/>
        </authorList>
    </citation>
    <scope>NUCLEOTIDE SEQUENCE</scope>
    <source>
        <strain evidence="1">MAFF 301350</strain>
    </source>
</reference>
<evidence type="ECO:0000313" key="2">
    <source>
        <dbReference type="Proteomes" id="UP001106592"/>
    </source>
</evidence>
<dbReference type="RefSeq" id="WP_217973833.1">
    <property type="nucleotide sequence ID" value="NZ_JAHTBI010000010.1"/>
</dbReference>
<proteinExistence type="predicted"/>
<sequence>MNQTVFQDLHLNNALTPKAMSLIELCEPGALASLLKIDHEQRVGTL</sequence>
<accession>A0A9Q2XH89</accession>
<dbReference type="EMBL" id="JAHTBI010000010">
    <property type="protein sequence ID" value="MBV6286270.1"/>
    <property type="molecule type" value="Genomic_DNA"/>
</dbReference>
<comment type="caution">
    <text evidence="1">The sequence shown here is derived from an EMBL/GenBank/DDBJ whole genome shotgun (WGS) entry which is preliminary data.</text>
</comment>